<gene>
    <name evidence="3" type="ORF">FHS79_000182</name>
</gene>
<evidence type="ECO:0000313" key="4">
    <source>
        <dbReference type="Proteomes" id="UP000538147"/>
    </source>
</evidence>
<evidence type="ECO:0000259" key="2">
    <source>
        <dbReference type="Pfam" id="PF13406"/>
    </source>
</evidence>
<protein>
    <submittedName>
        <fullName evidence="3">Lytic murein transglycosylase</fullName>
    </submittedName>
</protein>
<dbReference type="RefSeq" id="WP_184193917.1">
    <property type="nucleotide sequence ID" value="NZ_JACIIV010000001.1"/>
</dbReference>
<feature type="signal peptide" evidence="1">
    <location>
        <begin position="1"/>
        <end position="22"/>
    </location>
</feature>
<reference evidence="3 4" key="1">
    <citation type="submission" date="2020-08" db="EMBL/GenBank/DDBJ databases">
        <title>Genomic Encyclopedia of Type Strains, Phase IV (KMG-IV): sequencing the most valuable type-strain genomes for metagenomic binning, comparative biology and taxonomic classification.</title>
        <authorList>
            <person name="Goeker M."/>
        </authorList>
    </citation>
    <scope>NUCLEOTIDE SEQUENCE [LARGE SCALE GENOMIC DNA]</scope>
    <source>
        <strain evidence="3 4">DSM 102189</strain>
    </source>
</reference>
<dbReference type="AlphaFoldDB" id="A0A841L3M2"/>
<dbReference type="GO" id="GO:0008933">
    <property type="term" value="F:peptidoglycan lytic transglycosylase activity"/>
    <property type="evidence" value="ECO:0007669"/>
    <property type="project" value="TreeGrafter"/>
</dbReference>
<feature type="chain" id="PRO_5032822695" evidence="1">
    <location>
        <begin position="23"/>
        <end position="342"/>
    </location>
</feature>
<dbReference type="Gene3D" id="1.10.530.10">
    <property type="match status" value="1"/>
</dbReference>
<dbReference type="CDD" id="cd13399">
    <property type="entry name" value="Slt35-like"/>
    <property type="match status" value="1"/>
</dbReference>
<dbReference type="SUPFAM" id="SSF53955">
    <property type="entry name" value="Lysozyme-like"/>
    <property type="match status" value="1"/>
</dbReference>
<dbReference type="Gene3D" id="1.10.8.350">
    <property type="entry name" value="Bacterial muramidase"/>
    <property type="match status" value="1"/>
</dbReference>
<dbReference type="InterPro" id="IPR043426">
    <property type="entry name" value="MltB-like"/>
</dbReference>
<evidence type="ECO:0000313" key="3">
    <source>
        <dbReference type="EMBL" id="MBB6226031.1"/>
    </source>
</evidence>
<dbReference type="EMBL" id="JACIIV010000001">
    <property type="protein sequence ID" value="MBB6226031.1"/>
    <property type="molecule type" value="Genomic_DNA"/>
</dbReference>
<proteinExistence type="predicted"/>
<accession>A0A841L3M2</accession>
<comment type="caution">
    <text evidence="3">The sequence shown here is derived from an EMBL/GenBank/DDBJ whole genome shotgun (WGS) entry which is preliminary data.</text>
</comment>
<dbReference type="Proteomes" id="UP000538147">
    <property type="component" value="Unassembled WGS sequence"/>
</dbReference>
<dbReference type="InterPro" id="IPR031304">
    <property type="entry name" value="SLT_2"/>
</dbReference>
<sequence>MKRVSLPSLAIAAAVLGTSAFAQPAKPDFTAWLAEYRATATARGVSPATLDAVLGGVTANDRVVSLDRNQADESAIASAPARFDSYLARRLDSVRITAGQKAAERMSSRLAGIEAQYGVPGPILLGIWGMESNYGSFTGNFDVPRSLATLAWDGRRAALFTKELDAAITIVERGLATPGQLKGSWAGAMGQPQFLPSSYLAYARDGDGDGRADIWGSEPDTLASIANYLRENGWQPGVPWGLPVTVPDSFDRESVRNPVRPTTCVRPLERHSLPLSAAEWTARGITAASPLPDAPLTLVEPDGPGQGAYLVTASYRALMNYNCSNFYALSVALLGDALATPR</sequence>
<name>A0A841L3M2_9SPHN</name>
<dbReference type="InterPro" id="IPR023346">
    <property type="entry name" value="Lysozyme-like_dom_sf"/>
</dbReference>
<keyword evidence="1" id="KW-0732">Signal</keyword>
<dbReference type="PANTHER" id="PTHR30163:SF8">
    <property type="entry name" value="LYTIC MUREIN TRANSGLYCOSYLASE"/>
    <property type="match status" value="1"/>
</dbReference>
<evidence type="ECO:0000256" key="1">
    <source>
        <dbReference type="SAM" id="SignalP"/>
    </source>
</evidence>
<dbReference type="Pfam" id="PF13406">
    <property type="entry name" value="SLT_2"/>
    <property type="match status" value="1"/>
</dbReference>
<keyword evidence="4" id="KW-1185">Reference proteome</keyword>
<dbReference type="NCBIfam" id="TIGR02283">
    <property type="entry name" value="MltB_2"/>
    <property type="match status" value="1"/>
</dbReference>
<dbReference type="GO" id="GO:0009253">
    <property type="term" value="P:peptidoglycan catabolic process"/>
    <property type="evidence" value="ECO:0007669"/>
    <property type="project" value="TreeGrafter"/>
</dbReference>
<feature type="domain" description="Transglycosylase SLT" evidence="2">
    <location>
        <begin position="29"/>
        <end position="336"/>
    </location>
</feature>
<organism evidence="3 4">
    <name type="scientific">Polymorphobacter multimanifer</name>
    <dbReference type="NCBI Taxonomy" id="1070431"/>
    <lineage>
        <taxon>Bacteria</taxon>
        <taxon>Pseudomonadati</taxon>
        <taxon>Pseudomonadota</taxon>
        <taxon>Alphaproteobacteria</taxon>
        <taxon>Sphingomonadales</taxon>
        <taxon>Sphingosinicellaceae</taxon>
        <taxon>Polymorphobacter</taxon>
    </lineage>
</organism>
<dbReference type="PANTHER" id="PTHR30163">
    <property type="entry name" value="MEMBRANE-BOUND LYTIC MUREIN TRANSGLYCOSYLASE B"/>
    <property type="match status" value="1"/>
</dbReference>
<dbReference type="InterPro" id="IPR011970">
    <property type="entry name" value="MltB_2"/>
</dbReference>